<dbReference type="Proteomes" id="UP001647509">
    <property type="component" value="Unassembled WGS sequence"/>
</dbReference>
<dbReference type="EMBL" id="JAHKPD010000013">
    <property type="protein sequence ID" value="MBU2950934.1"/>
    <property type="molecule type" value="Genomic_DNA"/>
</dbReference>
<organism evidence="1 2">
    <name type="scientific">Pseudotamlana agarivorans</name>
    <dbReference type="NCBI Taxonomy" id="481183"/>
    <lineage>
        <taxon>Bacteria</taxon>
        <taxon>Pseudomonadati</taxon>
        <taxon>Bacteroidota</taxon>
        <taxon>Flavobacteriia</taxon>
        <taxon>Flavobacteriales</taxon>
        <taxon>Flavobacteriaceae</taxon>
        <taxon>Pseudotamlana</taxon>
    </lineage>
</organism>
<evidence type="ECO:0000313" key="2">
    <source>
        <dbReference type="Proteomes" id="UP001647509"/>
    </source>
</evidence>
<evidence type="ECO:0000313" key="1">
    <source>
        <dbReference type="EMBL" id="MBU2950934.1"/>
    </source>
</evidence>
<sequence>MPIYDMLKKVALFAAGISLLSFCIINNFSQLVIEKLETYSKDYPEKIYVKTDKPYYIIGEDIWYSAYLVNGINHKASNKSNVIYVELVNDQDSIVSRKKLYTNDISAAGDFKINNKWKAGTYILRAYTNYMRNRSSDFFFKKEIPIWGLKEFTQQTAIDSIPKTAPIKKESMAKRPDLKFYPEGGYLVNGLQSKVGIKIKDKKNRTRKIEGVIKDQGNNTITTFKNFEFGLGLFMFTPEPNNSYYASIQINGKEEKYELPKPLPLGFNLNLLNNGSEVIIKVSSNKNIGLKHSFLVAHQRGKIIYQKFETTATNSYAIKLNTSELNSGVMSVSLFNNEGKPECERLVFIDNPNKNININLDTTAKTPNTKEKITLLLDLKDKNGNPVSGNLSLTVNDLDLVDKHSSNENIKTYLLLNSDLRGHIENPGYFFEKENDPKRRFLLDLVMFTHGWSRFTWNELLYQPKPKQNYAIENGIIISGQTFALKQKGKRISAATKLTLMGSIPHQETAQSNANGQFNFGPFVFYDSISTLVEARVKAFKSPYNKNRDVEIFLNNAIYPSPQVTGSNIIKPNSFNNSIVTNFVEQSKKISNYNLQFLNETQRLEEVTIIAKKRSEAEKREEALNERADNNSPTHRMDMNDVLNSEAFTIFNLLNRLPGVRAFNDSISIRNGGQPKILLDGMEVEVSDITFLRGSEVEFIDILTGTSAAMVSNSGNGVVAIYTKLGNGNLLNVKRKPDIIDFYYPGFYTAREFYSPNHADSFNDFSKQDTRTTLFWQPKIVITKNSKAEVSFFTSEVKTKYAIEIEGLTTEGVPVYNFSTFEVD</sequence>
<protein>
    <submittedName>
        <fullName evidence="1">Plug domain-containing protein</fullName>
    </submittedName>
</protein>
<accession>A0ACC5U9D4</accession>
<proteinExistence type="predicted"/>
<reference evidence="1" key="1">
    <citation type="submission" date="2021-05" db="EMBL/GenBank/DDBJ databases">
        <title>Draft genomes of bacteria isolated from model marine particles.</title>
        <authorList>
            <person name="Datta M.S."/>
            <person name="Schwartzman J.A."/>
            <person name="Enke T.N."/>
            <person name="Saavedra J."/>
            <person name="Cermak N."/>
            <person name="Cordero O.X."/>
        </authorList>
    </citation>
    <scope>NUCLEOTIDE SEQUENCE</scope>
    <source>
        <strain evidence="1">I2M19</strain>
    </source>
</reference>
<keyword evidence="2" id="KW-1185">Reference proteome</keyword>
<name>A0ACC5U9D4_9FLAO</name>
<gene>
    <name evidence="1" type="ORF">KO493_09505</name>
</gene>
<comment type="caution">
    <text evidence="1">The sequence shown here is derived from an EMBL/GenBank/DDBJ whole genome shotgun (WGS) entry which is preliminary data.</text>
</comment>